<name>G4YGF8_PHYSP</name>
<organism evidence="1 2">
    <name type="scientific">Phytophthora sojae (strain P6497)</name>
    <name type="common">Soybean stem and root rot agent</name>
    <name type="synonym">Phytophthora megasperma f. sp. glycines</name>
    <dbReference type="NCBI Taxonomy" id="1094619"/>
    <lineage>
        <taxon>Eukaryota</taxon>
        <taxon>Sar</taxon>
        <taxon>Stramenopiles</taxon>
        <taxon>Oomycota</taxon>
        <taxon>Peronosporomycetes</taxon>
        <taxon>Peronosporales</taxon>
        <taxon>Peronosporaceae</taxon>
        <taxon>Phytophthora</taxon>
    </lineage>
</organism>
<dbReference type="Proteomes" id="UP000002640">
    <property type="component" value="Unassembled WGS sequence"/>
</dbReference>
<dbReference type="EMBL" id="JH159151">
    <property type="protein sequence ID" value="EGZ29071.1"/>
    <property type="molecule type" value="Genomic_DNA"/>
</dbReference>
<reference evidence="1 2" key="1">
    <citation type="journal article" date="2006" name="Science">
        <title>Phytophthora genome sequences uncover evolutionary origins and mechanisms of pathogenesis.</title>
        <authorList>
            <person name="Tyler B.M."/>
            <person name="Tripathy S."/>
            <person name="Zhang X."/>
            <person name="Dehal P."/>
            <person name="Jiang R.H."/>
            <person name="Aerts A."/>
            <person name="Arredondo F.D."/>
            <person name="Baxter L."/>
            <person name="Bensasson D."/>
            <person name="Beynon J.L."/>
            <person name="Chapman J."/>
            <person name="Damasceno C.M."/>
            <person name="Dorrance A.E."/>
            <person name="Dou D."/>
            <person name="Dickerman A.W."/>
            <person name="Dubchak I.L."/>
            <person name="Garbelotto M."/>
            <person name="Gijzen M."/>
            <person name="Gordon S.G."/>
            <person name="Govers F."/>
            <person name="Grunwald N.J."/>
            <person name="Huang W."/>
            <person name="Ivors K.L."/>
            <person name="Jones R.W."/>
            <person name="Kamoun S."/>
            <person name="Krampis K."/>
            <person name="Lamour K.H."/>
            <person name="Lee M.K."/>
            <person name="McDonald W.H."/>
            <person name="Medina M."/>
            <person name="Meijer H.J."/>
            <person name="Nordberg E.K."/>
            <person name="Maclean D.J."/>
            <person name="Ospina-Giraldo M.D."/>
            <person name="Morris P.F."/>
            <person name="Phuntumart V."/>
            <person name="Putnam N.H."/>
            <person name="Rash S."/>
            <person name="Rose J.K."/>
            <person name="Sakihama Y."/>
            <person name="Salamov A.A."/>
            <person name="Savidor A."/>
            <person name="Scheuring C.F."/>
            <person name="Smith B.M."/>
            <person name="Sobral B.W."/>
            <person name="Terry A."/>
            <person name="Torto-Alalibo T.A."/>
            <person name="Win J."/>
            <person name="Xu Z."/>
            <person name="Zhang H."/>
            <person name="Grigoriev I.V."/>
            <person name="Rokhsar D.S."/>
            <person name="Boore J.L."/>
        </authorList>
    </citation>
    <scope>NUCLEOTIDE SEQUENCE [LARGE SCALE GENOMIC DNA]</scope>
    <source>
        <strain evidence="1 2">P6497</strain>
    </source>
</reference>
<keyword evidence="2" id="KW-1185">Reference proteome</keyword>
<dbReference type="AlphaFoldDB" id="G4YGF8"/>
<evidence type="ECO:0000313" key="2">
    <source>
        <dbReference type="Proteomes" id="UP000002640"/>
    </source>
</evidence>
<dbReference type="KEGG" id="psoj:PHYSODRAFT_294387"/>
<sequence length="140" mass="15018">MQLTGTSEMKLKIFAPNGCVVDNKETVVSFTRTTSLGSGIELELKFALDIQKKLNALSHRSNIEFGSTNTIQSFSAGTVHSSQNFAKMQVTSKTSQDLAPTGVGIDVEVGVIPTVTGGINLLTSIAKIAVKTRFTLFTRH</sequence>
<accession>G4YGF8</accession>
<dbReference type="GeneID" id="20641093"/>
<evidence type="ECO:0000313" key="1">
    <source>
        <dbReference type="EMBL" id="EGZ29071.1"/>
    </source>
</evidence>
<protein>
    <submittedName>
        <fullName evidence="1">Uncharacterized protein</fullName>
    </submittedName>
</protein>
<gene>
    <name evidence="1" type="ORF">PHYSODRAFT_294387</name>
</gene>
<proteinExistence type="predicted"/>
<dbReference type="InParanoid" id="G4YGF8"/>
<dbReference type="RefSeq" id="XP_009516346.1">
    <property type="nucleotide sequence ID" value="XM_009518051.1"/>
</dbReference>